<evidence type="ECO:0000256" key="2">
    <source>
        <dbReference type="ARBA" id="ARBA00022598"/>
    </source>
</evidence>
<dbReference type="InterPro" id="IPR025110">
    <property type="entry name" value="AMP-bd_C"/>
</dbReference>
<dbReference type="InterPro" id="IPR042099">
    <property type="entry name" value="ANL_N_sf"/>
</dbReference>
<dbReference type="Gene3D" id="3.30.300.30">
    <property type="match status" value="1"/>
</dbReference>
<name>A0A6J7BXB3_9ZZZZ</name>
<dbReference type="PANTHER" id="PTHR43201">
    <property type="entry name" value="ACYL-COA SYNTHETASE"/>
    <property type="match status" value="1"/>
</dbReference>
<accession>A0A6J7BXB3</accession>
<dbReference type="Pfam" id="PF13193">
    <property type="entry name" value="AMP-binding_C"/>
    <property type="match status" value="1"/>
</dbReference>
<evidence type="ECO:0000313" key="4">
    <source>
        <dbReference type="EMBL" id="CAB4850442.1"/>
    </source>
</evidence>
<organism evidence="4">
    <name type="scientific">freshwater metagenome</name>
    <dbReference type="NCBI Taxonomy" id="449393"/>
    <lineage>
        <taxon>unclassified sequences</taxon>
        <taxon>metagenomes</taxon>
        <taxon>ecological metagenomes</taxon>
    </lineage>
</organism>
<dbReference type="InterPro" id="IPR045851">
    <property type="entry name" value="AMP-bd_C_sf"/>
</dbReference>
<reference evidence="4" key="1">
    <citation type="submission" date="2020-05" db="EMBL/GenBank/DDBJ databases">
        <authorList>
            <person name="Chiriac C."/>
            <person name="Salcher M."/>
            <person name="Ghai R."/>
            <person name="Kavagutti S V."/>
        </authorList>
    </citation>
    <scope>NUCLEOTIDE SEQUENCE</scope>
</reference>
<evidence type="ECO:0000256" key="1">
    <source>
        <dbReference type="ARBA" id="ARBA00006432"/>
    </source>
</evidence>
<dbReference type="GO" id="GO:0006631">
    <property type="term" value="P:fatty acid metabolic process"/>
    <property type="evidence" value="ECO:0007669"/>
    <property type="project" value="TreeGrafter"/>
</dbReference>
<sequence length="171" mass="18288">MGAEGDISYRGAMNALEYINQPDETAAMFTSDGFSRSGDLGTMDADGYVRVTGRTKDIVIRGGMNISVRQIEDLLTAHPAVGRVAVVGMPDERLGEKVCCYLIPAAGAAALTVEDIREYLTGAGIAIQKVPERVEVVDALPTTPTGKIQKNLLRADIAAKLRVLEDPPQSR</sequence>
<dbReference type="AlphaFoldDB" id="A0A6J7BXB3"/>
<comment type="similarity">
    <text evidence="1">Belongs to the ATP-dependent AMP-binding enzyme family.</text>
</comment>
<gene>
    <name evidence="4" type="ORF">UFOPK3268_01009</name>
</gene>
<keyword evidence="2" id="KW-0436">Ligase</keyword>
<evidence type="ECO:0000259" key="3">
    <source>
        <dbReference type="Pfam" id="PF13193"/>
    </source>
</evidence>
<dbReference type="Gene3D" id="3.40.50.12780">
    <property type="entry name" value="N-terminal domain of ligase-like"/>
    <property type="match status" value="1"/>
</dbReference>
<dbReference type="SUPFAM" id="SSF56801">
    <property type="entry name" value="Acetyl-CoA synthetase-like"/>
    <property type="match status" value="1"/>
</dbReference>
<protein>
    <submittedName>
        <fullName evidence="4">Unannotated protein</fullName>
    </submittedName>
</protein>
<dbReference type="PANTHER" id="PTHR43201:SF5">
    <property type="entry name" value="MEDIUM-CHAIN ACYL-COA LIGASE ACSF2, MITOCHONDRIAL"/>
    <property type="match status" value="1"/>
</dbReference>
<proteinExistence type="inferred from homology"/>
<feature type="domain" description="AMP-binding enzyme C-terminal" evidence="3">
    <location>
        <begin position="70"/>
        <end position="147"/>
    </location>
</feature>
<dbReference type="EMBL" id="CAFBIZ010000124">
    <property type="protein sequence ID" value="CAB4850442.1"/>
    <property type="molecule type" value="Genomic_DNA"/>
</dbReference>
<dbReference type="GO" id="GO:0031956">
    <property type="term" value="F:medium-chain fatty acid-CoA ligase activity"/>
    <property type="evidence" value="ECO:0007669"/>
    <property type="project" value="TreeGrafter"/>
</dbReference>